<dbReference type="GO" id="GO:0006222">
    <property type="term" value="P:UMP biosynthetic process"/>
    <property type="evidence" value="ECO:0007669"/>
    <property type="project" value="TreeGrafter"/>
</dbReference>
<dbReference type="Proteomes" id="UP000325780">
    <property type="component" value="Unassembled WGS sequence"/>
</dbReference>
<protein>
    <submittedName>
        <fullName evidence="4">Uncharacterized protein</fullName>
    </submittedName>
</protein>
<evidence type="ECO:0000313" key="4">
    <source>
        <dbReference type="EMBL" id="KAE8149443.1"/>
    </source>
</evidence>
<evidence type="ECO:0000256" key="2">
    <source>
        <dbReference type="ARBA" id="ARBA00022975"/>
    </source>
</evidence>
<name>A0A5N6TSV4_ASPAV</name>
<evidence type="ECO:0000313" key="5">
    <source>
        <dbReference type="Proteomes" id="UP000325780"/>
    </source>
</evidence>
<reference evidence="4 5" key="1">
    <citation type="submission" date="2019-04" db="EMBL/GenBank/DDBJ databases">
        <title>Friends and foes A comparative genomics study of 23 Aspergillus species from section Flavi.</title>
        <authorList>
            <consortium name="DOE Joint Genome Institute"/>
            <person name="Kjaerbolling I."/>
            <person name="Vesth T."/>
            <person name="Frisvad J.C."/>
            <person name="Nybo J.L."/>
            <person name="Theobald S."/>
            <person name="Kildgaard S."/>
            <person name="Isbrandt T."/>
            <person name="Kuo A."/>
            <person name="Sato A."/>
            <person name="Lyhne E.K."/>
            <person name="Kogle M.E."/>
            <person name="Wiebenga A."/>
            <person name="Kun R.S."/>
            <person name="Lubbers R.J."/>
            <person name="Makela M.R."/>
            <person name="Barry K."/>
            <person name="Chovatia M."/>
            <person name="Clum A."/>
            <person name="Daum C."/>
            <person name="Haridas S."/>
            <person name="He G."/>
            <person name="LaButti K."/>
            <person name="Lipzen A."/>
            <person name="Mondo S."/>
            <person name="Riley R."/>
            <person name="Salamov A."/>
            <person name="Simmons B.A."/>
            <person name="Magnuson J.K."/>
            <person name="Henrissat B."/>
            <person name="Mortensen U.H."/>
            <person name="Larsen T.O."/>
            <person name="Devries R.P."/>
            <person name="Grigoriev I.V."/>
            <person name="Machida M."/>
            <person name="Baker S.E."/>
            <person name="Andersen M.R."/>
        </authorList>
    </citation>
    <scope>NUCLEOTIDE SEQUENCE [LARGE SCALE GENOMIC DNA]</scope>
    <source>
        <strain evidence="4 5">IBT 18842</strain>
    </source>
</reference>
<dbReference type="GO" id="GO:0004588">
    <property type="term" value="F:orotate phosphoribosyltransferase activity"/>
    <property type="evidence" value="ECO:0007669"/>
    <property type="project" value="TreeGrafter"/>
</dbReference>
<dbReference type="AlphaFoldDB" id="A0A5N6TSV4"/>
<evidence type="ECO:0000256" key="3">
    <source>
        <dbReference type="SAM" id="MobiDB-lite"/>
    </source>
</evidence>
<dbReference type="PANTHER" id="PTHR19278">
    <property type="entry name" value="OROTATE PHOSPHORIBOSYLTRANSFERASE"/>
    <property type="match status" value="1"/>
</dbReference>
<dbReference type="EMBL" id="ML742123">
    <property type="protein sequence ID" value="KAE8149443.1"/>
    <property type="molecule type" value="Genomic_DNA"/>
</dbReference>
<dbReference type="PANTHER" id="PTHR19278:SF9">
    <property type="entry name" value="URIDINE 5'-MONOPHOSPHATE SYNTHASE"/>
    <property type="match status" value="1"/>
</dbReference>
<dbReference type="Gene3D" id="3.20.20.70">
    <property type="entry name" value="Aldolase class I"/>
    <property type="match status" value="1"/>
</dbReference>
<gene>
    <name evidence="4" type="ORF">BDV25DRAFT_156368</name>
</gene>
<dbReference type="GO" id="GO:0019856">
    <property type="term" value="P:pyrimidine nucleobase biosynthetic process"/>
    <property type="evidence" value="ECO:0007669"/>
    <property type="project" value="TreeGrafter"/>
</dbReference>
<sequence>MEGPAFESPSFLGNRLISYLKTLTTAKKGLPYRLPVCVSPSHTITTTEALLQLASAVGPHIAILQVHADIIDDWSDETARQLTSLAKRHGFLLWESGRILNSTVDIVGRQKSELKNELVDLIRKKYTKGVVKEASWAVLGTAWASGVAVDNQEADILIPTLKAAAREAVADAVKTIKTEITAINPSERPSTGHESPEPENNDEVTNHLTFDYAVADNGLALPPRKASTISLTQTITQHTEDVLESPTDSGVYERKDSFQSANSSLFVINEDIPPPPLLARGLVLCLPSSNDSSFKSDYRKSCLAAARANQDFVIGFVCGEPWHQVSHKTDIFGTDSIHYGQQPSPYSSDEEESQPYLALFSQIPPRLGIMSGNDDHDEENFMDEMTLSALEASQVDSTNPLALKLFYAMGQALKLRDASLREKQIEHPSISENRILHIPIVPLP</sequence>
<keyword evidence="2" id="KW-0665">Pyrimidine biosynthesis</keyword>
<accession>A0A5N6TSV4</accession>
<feature type="region of interest" description="Disordered" evidence="3">
    <location>
        <begin position="181"/>
        <end position="203"/>
    </location>
</feature>
<organism evidence="4 5">
    <name type="scientific">Aspergillus avenaceus</name>
    <dbReference type="NCBI Taxonomy" id="36643"/>
    <lineage>
        <taxon>Eukaryota</taxon>
        <taxon>Fungi</taxon>
        <taxon>Dikarya</taxon>
        <taxon>Ascomycota</taxon>
        <taxon>Pezizomycotina</taxon>
        <taxon>Eurotiomycetes</taxon>
        <taxon>Eurotiomycetidae</taxon>
        <taxon>Eurotiales</taxon>
        <taxon>Aspergillaceae</taxon>
        <taxon>Aspergillus</taxon>
        <taxon>Aspergillus subgen. Circumdati</taxon>
    </lineage>
</organism>
<dbReference type="OrthoDB" id="10263753at2759"/>
<evidence type="ECO:0000256" key="1">
    <source>
        <dbReference type="ARBA" id="ARBA00004725"/>
    </source>
</evidence>
<keyword evidence="5" id="KW-1185">Reference proteome</keyword>
<proteinExistence type="predicted"/>
<dbReference type="InterPro" id="IPR013785">
    <property type="entry name" value="Aldolase_TIM"/>
</dbReference>
<comment type="pathway">
    <text evidence="1">Pyrimidine metabolism; UMP biosynthesis via de novo pathway.</text>
</comment>